<dbReference type="GO" id="GO:0015986">
    <property type="term" value="P:proton motive force-driven ATP synthesis"/>
    <property type="evidence" value="ECO:0007669"/>
    <property type="project" value="InterPro"/>
</dbReference>
<evidence type="ECO:0000259" key="13">
    <source>
        <dbReference type="Pfam" id="PF00137"/>
    </source>
</evidence>
<dbReference type="NCBIfam" id="TIGR01260">
    <property type="entry name" value="ATP_synt_c"/>
    <property type="match status" value="1"/>
</dbReference>
<dbReference type="GO" id="GO:0033177">
    <property type="term" value="C:proton-transporting two-sector ATPase complex, proton-transporting domain"/>
    <property type="evidence" value="ECO:0007669"/>
    <property type="project" value="InterPro"/>
</dbReference>
<dbReference type="CDD" id="cd18121">
    <property type="entry name" value="ATP-synt_Fo_c"/>
    <property type="match status" value="1"/>
</dbReference>
<dbReference type="NCBIfam" id="TIGR03322">
    <property type="entry name" value="alt_F1F0_F0_C"/>
    <property type="match status" value="1"/>
</dbReference>
<evidence type="ECO:0000256" key="2">
    <source>
        <dbReference type="ARBA" id="ARBA00006704"/>
    </source>
</evidence>
<dbReference type="InterPro" id="IPR005953">
    <property type="entry name" value="ATP_synth_csu_bac/chlpt"/>
</dbReference>
<evidence type="ECO:0000256" key="4">
    <source>
        <dbReference type="ARBA" id="ARBA00022547"/>
    </source>
</evidence>
<comment type="caution">
    <text evidence="14">The sequence shown here is derived from an EMBL/GenBank/DDBJ whole genome shotgun (WGS) entry which is preliminary data.</text>
</comment>
<comment type="similarity">
    <text evidence="2">Belongs to the ATPase C chain family.</text>
</comment>
<evidence type="ECO:0000256" key="3">
    <source>
        <dbReference type="ARBA" id="ARBA00022448"/>
    </source>
</evidence>
<keyword evidence="3" id="KW-0813">Transport</keyword>
<evidence type="ECO:0000313" key="14">
    <source>
        <dbReference type="EMBL" id="KKM24217.1"/>
    </source>
</evidence>
<keyword evidence="8" id="KW-0406">Ion transport</keyword>
<accession>A0A0F9I9R6</accession>
<gene>
    <name evidence="14" type="ORF">LCGC14_1607310</name>
</gene>
<evidence type="ECO:0000256" key="8">
    <source>
        <dbReference type="ARBA" id="ARBA00023065"/>
    </source>
</evidence>
<keyword evidence="10 12" id="KW-0472">Membrane</keyword>
<evidence type="ECO:0000256" key="9">
    <source>
        <dbReference type="ARBA" id="ARBA00023121"/>
    </source>
</evidence>
<dbReference type="HAMAP" id="MF_01396">
    <property type="entry name" value="ATP_synth_c_bact"/>
    <property type="match status" value="1"/>
</dbReference>
<evidence type="ECO:0000256" key="11">
    <source>
        <dbReference type="ARBA" id="ARBA00023310"/>
    </source>
</evidence>
<evidence type="ECO:0000256" key="12">
    <source>
        <dbReference type="SAM" id="Phobius"/>
    </source>
</evidence>
<feature type="domain" description="V-ATPase proteolipid subunit C-like" evidence="13">
    <location>
        <begin position="13"/>
        <end position="76"/>
    </location>
</feature>
<evidence type="ECO:0000256" key="6">
    <source>
        <dbReference type="ARBA" id="ARBA00022781"/>
    </source>
</evidence>
<dbReference type="GO" id="GO:0008289">
    <property type="term" value="F:lipid binding"/>
    <property type="evidence" value="ECO:0007669"/>
    <property type="project" value="UniProtKB-KW"/>
</dbReference>
<dbReference type="InterPro" id="IPR002379">
    <property type="entry name" value="ATPase_proteolipid_c-like_dom"/>
</dbReference>
<comment type="subcellular location">
    <subcellularLocation>
        <location evidence="1">Membrane</location>
        <topology evidence="1">Multi-pass membrane protein</topology>
    </subcellularLocation>
</comment>
<dbReference type="PRINTS" id="PR00124">
    <property type="entry name" value="ATPASEC"/>
</dbReference>
<dbReference type="InterPro" id="IPR000454">
    <property type="entry name" value="ATP_synth_F0_csu"/>
</dbReference>
<dbReference type="NCBIfam" id="NF009998">
    <property type="entry name" value="PRK13468.1"/>
    <property type="match status" value="1"/>
</dbReference>
<name>A0A0F9I9R6_9ZZZZ</name>
<evidence type="ECO:0000256" key="7">
    <source>
        <dbReference type="ARBA" id="ARBA00022989"/>
    </source>
</evidence>
<dbReference type="Gene3D" id="1.20.120.610">
    <property type="entry name" value="lithium bound rotor ring of v- atpase"/>
    <property type="match status" value="1"/>
</dbReference>
<dbReference type="AlphaFoldDB" id="A0A0F9I9R6"/>
<organism evidence="14">
    <name type="scientific">marine sediment metagenome</name>
    <dbReference type="NCBI Taxonomy" id="412755"/>
    <lineage>
        <taxon>unclassified sequences</taxon>
        <taxon>metagenomes</taxon>
        <taxon>ecological metagenomes</taxon>
    </lineage>
</organism>
<keyword evidence="9" id="KW-0446">Lipid-binding</keyword>
<dbReference type="SUPFAM" id="SSF81333">
    <property type="entry name" value="F1F0 ATP synthase subunit C"/>
    <property type="match status" value="1"/>
</dbReference>
<reference evidence="14" key="1">
    <citation type="journal article" date="2015" name="Nature">
        <title>Complex archaea that bridge the gap between prokaryotes and eukaryotes.</title>
        <authorList>
            <person name="Spang A."/>
            <person name="Saw J.H."/>
            <person name="Jorgensen S.L."/>
            <person name="Zaremba-Niedzwiedzka K."/>
            <person name="Martijn J."/>
            <person name="Lind A.E."/>
            <person name="van Eijk R."/>
            <person name="Schleper C."/>
            <person name="Guy L."/>
            <person name="Ettema T.J."/>
        </authorList>
    </citation>
    <scope>NUCLEOTIDE SEQUENCE</scope>
</reference>
<dbReference type="InterPro" id="IPR017708">
    <property type="entry name" value="Alt_ATP_synth_F0_Csu"/>
</dbReference>
<dbReference type="GO" id="GO:0015078">
    <property type="term" value="F:proton transmembrane transporter activity"/>
    <property type="evidence" value="ECO:0007669"/>
    <property type="project" value="InterPro"/>
</dbReference>
<dbReference type="EMBL" id="LAZR01012970">
    <property type="protein sequence ID" value="KKM24217.1"/>
    <property type="molecule type" value="Genomic_DNA"/>
</dbReference>
<keyword evidence="5 12" id="KW-0812">Transmembrane</keyword>
<dbReference type="GO" id="GO:0045259">
    <property type="term" value="C:proton-transporting ATP synthase complex"/>
    <property type="evidence" value="ECO:0007669"/>
    <property type="project" value="UniProtKB-KW"/>
</dbReference>
<keyword evidence="6" id="KW-0375">Hydrogen ion transport</keyword>
<evidence type="ECO:0000256" key="1">
    <source>
        <dbReference type="ARBA" id="ARBA00004141"/>
    </source>
</evidence>
<evidence type="ECO:0000256" key="10">
    <source>
        <dbReference type="ARBA" id="ARBA00023136"/>
    </source>
</evidence>
<proteinExistence type="inferred from homology"/>
<keyword evidence="7 12" id="KW-1133">Transmembrane helix</keyword>
<dbReference type="InterPro" id="IPR035921">
    <property type="entry name" value="F/V-ATP_Csub_sf"/>
</dbReference>
<keyword evidence="11" id="KW-0066">ATP synthesis</keyword>
<feature type="transmembrane region" description="Helical" evidence="12">
    <location>
        <begin position="55"/>
        <end position="79"/>
    </location>
</feature>
<protein>
    <recommendedName>
        <fullName evidence="13">V-ATPase proteolipid subunit C-like domain-containing protein</fullName>
    </recommendedName>
</protein>
<dbReference type="Pfam" id="PF00137">
    <property type="entry name" value="ATP-synt_C"/>
    <property type="match status" value="1"/>
</dbReference>
<evidence type="ECO:0000256" key="5">
    <source>
        <dbReference type="ARBA" id="ARBA00022692"/>
    </source>
</evidence>
<sequence>MTDLSIIAAISIFTAGLTVSFGAIGPALGEGRAAATALSAIAQQPDAASTLSRTLFVSLAMIESTAIYCFVVAMILLFANPFWNAAVAATANGAGG</sequence>
<keyword evidence="4" id="KW-0138">CF(0)</keyword>